<accession>A0A1M7SB89</accession>
<dbReference type="InterPro" id="IPR036388">
    <property type="entry name" value="WH-like_DNA-bd_sf"/>
</dbReference>
<dbReference type="SUPFAM" id="SSF88659">
    <property type="entry name" value="Sigma3 and sigma4 domains of RNA polymerase sigma factors"/>
    <property type="match status" value="1"/>
</dbReference>
<keyword evidence="2" id="KW-1185">Reference proteome</keyword>
<organism evidence="1 2">
    <name type="scientific">Oceanicella actignis</name>
    <dbReference type="NCBI Taxonomy" id="1189325"/>
    <lineage>
        <taxon>Bacteria</taxon>
        <taxon>Pseudomonadati</taxon>
        <taxon>Pseudomonadota</taxon>
        <taxon>Alphaproteobacteria</taxon>
        <taxon>Rhodobacterales</taxon>
        <taxon>Paracoccaceae</taxon>
        <taxon>Oceanicella</taxon>
    </lineage>
</organism>
<sequence>MTDEDGQNDKKGTRNAMTDASIPLQFVARGLDDARRAEAEAALRELAARRIAPLLAAAGWTHEPLRAVVTDEGKGAAPIEVRLHLHLPRRNVAEARATGRDLGSVVEQAVEHLRRRAQRALERLRGQESWRRRARRERLHALKARVAALPPEIAREAEAGLAGLDLSRLERIARRELAFMRAMGELEPAYPTLTDVIDETLAETRAAWTPGLKPEEVERALLRTLFKVLDREAENGRVFVDALSLQARPARDAEDQAEDMVQEEFHEFHQPDEDLSLADILPDPSAMSAEDAQIEAADAALERGGLVAAILRDLPALWRRALVLREIEGFDEPDLAHILDIPRQTAAAHVVHARAFVVARLTRAGLAGGDEIDLARLLAGGAAEERP</sequence>
<evidence type="ECO:0008006" key="3">
    <source>
        <dbReference type="Google" id="ProtNLM"/>
    </source>
</evidence>
<proteinExistence type="predicted"/>
<name>A0A1M7SB89_9RHOB</name>
<gene>
    <name evidence="1" type="ORF">SAMN05216200_102174</name>
</gene>
<reference evidence="1 2" key="1">
    <citation type="submission" date="2016-12" db="EMBL/GenBank/DDBJ databases">
        <authorList>
            <person name="Song W.-J."/>
            <person name="Kurnit D.M."/>
        </authorList>
    </citation>
    <scope>NUCLEOTIDE SEQUENCE [LARGE SCALE GENOMIC DNA]</scope>
    <source>
        <strain evidence="1 2">CGMCC 1.10808</strain>
    </source>
</reference>
<evidence type="ECO:0000313" key="1">
    <source>
        <dbReference type="EMBL" id="SHN55780.1"/>
    </source>
</evidence>
<dbReference type="AlphaFoldDB" id="A0A1M7SB89"/>
<evidence type="ECO:0000313" key="2">
    <source>
        <dbReference type="Proteomes" id="UP000184066"/>
    </source>
</evidence>
<dbReference type="Gene3D" id="1.10.10.10">
    <property type="entry name" value="Winged helix-like DNA-binding domain superfamily/Winged helix DNA-binding domain"/>
    <property type="match status" value="1"/>
</dbReference>
<dbReference type="InterPro" id="IPR013324">
    <property type="entry name" value="RNA_pol_sigma_r3/r4-like"/>
</dbReference>
<protein>
    <recommendedName>
        <fullName evidence="3">RNA polymerase sigma factor, sigma-70 family</fullName>
    </recommendedName>
</protein>
<dbReference type="EMBL" id="FRDL01000002">
    <property type="protein sequence ID" value="SHN55780.1"/>
    <property type="molecule type" value="Genomic_DNA"/>
</dbReference>
<dbReference type="STRING" id="1189325.SAMN04488119_103334"/>
<dbReference type="Proteomes" id="UP000184066">
    <property type="component" value="Unassembled WGS sequence"/>
</dbReference>